<gene>
    <name evidence="4" type="ORF">PMAYCL1PPCAC_18667</name>
</gene>
<feature type="non-terminal residue" evidence="4">
    <location>
        <position position="1"/>
    </location>
</feature>
<feature type="compositionally biased region" description="Basic and acidic residues" evidence="1">
    <location>
        <begin position="463"/>
        <end position="490"/>
    </location>
</feature>
<feature type="compositionally biased region" description="Basic and acidic residues" evidence="1">
    <location>
        <begin position="443"/>
        <end position="456"/>
    </location>
</feature>
<feature type="region of interest" description="Disordered" evidence="1">
    <location>
        <begin position="358"/>
        <end position="396"/>
    </location>
</feature>
<name>A0AAN5CQB1_9BILA</name>
<dbReference type="InterPro" id="IPR001304">
    <property type="entry name" value="C-type_lectin-like"/>
</dbReference>
<feature type="non-terminal residue" evidence="4">
    <location>
        <position position="490"/>
    </location>
</feature>
<dbReference type="Gene3D" id="3.10.100.10">
    <property type="entry name" value="Mannose-Binding Protein A, subunit A"/>
    <property type="match status" value="1"/>
</dbReference>
<comment type="caution">
    <text evidence="4">The sequence shown here is derived from an EMBL/GenBank/DDBJ whole genome shotgun (WGS) entry which is preliminary data.</text>
</comment>
<dbReference type="InterPro" id="IPR016187">
    <property type="entry name" value="CTDL_fold"/>
</dbReference>
<dbReference type="EMBL" id="BTRK01000004">
    <property type="protein sequence ID" value="GMR48472.1"/>
    <property type="molecule type" value="Genomic_DNA"/>
</dbReference>
<evidence type="ECO:0000313" key="4">
    <source>
        <dbReference type="EMBL" id="GMR48472.1"/>
    </source>
</evidence>
<dbReference type="SMART" id="SM00034">
    <property type="entry name" value="CLECT"/>
    <property type="match status" value="1"/>
</dbReference>
<evidence type="ECO:0000259" key="3">
    <source>
        <dbReference type="PROSITE" id="PS50041"/>
    </source>
</evidence>
<dbReference type="AlphaFoldDB" id="A0AAN5CQB1"/>
<dbReference type="InterPro" id="IPR050828">
    <property type="entry name" value="C-type_lectin/matrix_domain"/>
</dbReference>
<dbReference type="Proteomes" id="UP001328107">
    <property type="component" value="Unassembled WGS sequence"/>
</dbReference>
<proteinExistence type="predicted"/>
<dbReference type="PROSITE" id="PS50041">
    <property type="entry name" value="C_TYPE_LECTIN_2"/>
    <property type="match status" value="1"/>
</dbReference>
<dbReference type="CDD" id="cd00037">
    <property type="entry name" value="CLECT"/>
    <property type="match status" value="1"/>
</dbReference>
<evidence type="ECO:0000313" key="5">
    <source>
        <dbReference type="Proteomes" id="UP001328107"/>
    </source>
</evidence>
<dbReference type="PANTHER" id="PTHR45710:SF38">
    <property type="entry name" value="C-TYPE LECTIN DOMAIN-CONTAINING PROTEIN 180"/>
    <property type="match status" value="1"/>
</dbReference>
<sequence>SLRMAPGRGFLQSVILLASLAGITVADAMALTEEQLPRYKFRHSSSSQHPSEWIAGPNGYLYQFHIGEQSWLAAREFCLAENADLVSIKTKDQLDWILLHYAPTHPSFEERFVQIGLVSVGDSSQFSWVDGPSPDLSIIDWSASPIEGNRCVHLKINEKKVESINCDSPGSTQHINRFICQRSTTAHQEQQRSNNYIWRKLENLFNYFGFASEKEAKGITKRDEEDDYWQAVESLTEEEKKIFIETAKNLTTADEPERTTLAEVEGSGEEEKTISEVNSASREEKIVDEHLREDEGLKASEKREEHLKEVEETLTVLKEGREEVKAETALLPIRKMKREDEEDELNKPLLLRELLDTEEGSGSSLTENAHIENIHEDSDLLASPTPSTEGDIDKMIEKMEKLLDDLQGNEKKEIGPIIIEKASTPSPSSTLIPIGPIIIEKAKEEKTVEDSAKENLPEAESVEASKEKSEEKKEEKKEEENEEERKEEKK</sequence>
<reference evidence="5" key="1">
    <citation type="submission" date="2022-10" db="EMBL/GenBank/DDBJ databases">
        <title>Genome assembly of Pristionchus species.</title>
        <authorList>
            <person name="Yoshida K."/>
            <person name="Sommer R.J."/>
        </authorList>
    </citation>
    <scope>NUCLEOTIDE SEQUENCE [LARGE SCALE GENOMIC DNA]</scope>
    <source>
        <strain evidence="5">RS5460</strain>
    </source>
</reference>
<accession>A0AAN5CQB1</accession>
<feature type="region of interest" description="Disordered" evidence="1">
    <location>
        <begin position="443"/>
        <end position="490"/>
    </location>
</feature>
<feature type="compositionally biased region" description="Basic and acidic residues" evidence="1">
    <location>
        <begin position="369"/>
        <end position="378"/>
    </location>
</feature>
<dbReference type="Pfam" id="PF00059">
    <property type="entry name" value="Lectin_C"/>
    <property type="match status" value="1"/>
</dbReference>
<evidence type="ECO:0000256" key="2">
    <source>
        <dbReference type="SAM" id="SignalP"/>
    </source>
</evidence>
<evidence type="ECO:0000256" key="1">
    <source>
        <dbReference type="SAM" id="MobiDB-lite"/>
    </source>
</evidence>
<keyword evidence="5" id="KW-1185">Reference proteome</keyword>
<feature type="domain" description="C-type lectin" evidence="3">
    <location>
        <begin position="57"/>
        <end position="167"/>
    </location>
</feature>
<dbReference type="InterPro" id="IPR016186">
    <property type="entry name" value="C-type_lectin-like/link_sf"/>
</dbReference>
<dbReference type="PANTHER" id="PTHR45710">
    <property type="entry name" value="C-TYPE LECTIN DOMAIN-CONTAINING PROTEIN 180"/>
    <property type="match status" value="1"/>
</dbReference>
<organism evidence="4 5">
    <name type="scientific">Pristionchus mayeri</name>
    <dbReference type="NCBI Taxonomy" id="1317129"/>
    <lineage>
        <taxon>Eukaryota</taxon>
        <taxon>Metazoa</taxon>
        <taxon>Ecdysozoa</taxon>
        <taxon>Nematoda</taxon>
        <taxon>Chromadorea</taxon>
        <taxon>Rhabditida</taxon>
        <taxon>Rhabditina</taxon>
        <taxon>Diplogasteromorpha</taxon>
        <taxon>Diplogasteroidea</taxon>
        <taxon>Neodiplogasteridae</taxon>
        <taxon>Pristionchus</taxon>
    </lineage>
</organism>
<protein>
    <recommendedName>
        <fullName evidence="3">C-type lectin domain-containing protein</fullName>
    </recommendedName>
</protein>
<dbReference type="SUPFAM" id="SSF56436">
    <property type="entry name" value="C-type lectin-like"/>
    <property type="match status" value="1"/>
</dbReference>
<feature type="chain" id="PRO_5042826816" description="C-type lectin domain-containing protein" evidence="2">
    <location>
        <begin position="29"/>
        <end position="490"/>
    </location>
</feature>
<keyword evidence="2" id="KW-0732">Signal</keyword>
<feature type="signal peptide" evidence="2">
    <location>
        <begin position="1"/>
        <end position="28"/>
    </location>
</feature>